<evidence type="ECO:0000256" key="1">
    <source>
        <dbReference type="ARBA" id="ARBA00000085"/>
    </source>
</evidence>
<dbReference type="Gene3D" id="3.30.450.20">
    <property type="entry name" value="PAS domain"/>
    <property type="match status" value="1"/>
</dbReference>
<dbReference type="SMART" id="SM00091">
    <property type="entry name" value="PAS"/>
    <property type="match status" value="1"/>
</dbReference>
<dbReference type="SUPFAM" id="SSF55781">
    <property type="entry name" value="GAF domain-like"/>
    <property type="match status" value="1"/>
</dbReference>
<organism evidence="6 7">
    <name type="scientific">Ktedonospora formicarum</name>
    <dbReference type="NCBI Taxonomy" id="2778364"/>
    <lineage>
        <taxon>Bacteria</taxon>
        <taxon>Bacillati</taxon>
        <taxon>Chloroflexota</taxon>
        <taxon>Ktedonobacteria</taxon>
        <taxon>Ktedonobacterales</taxon>
        <taxon>Ktedonobacteraceae</taxon>
        <taxon>Ktedonospora</taxon>
    </lineage>
</organism>
<dbReference type="PANTHER" id="PTHR43547:SF2">
    <property type="entry name" value="HYBRID SIGNAL TRANSDUCTION HISTIDINE KINASE C"/>
    <property type="match status" value="1"/>
</dbReference>
<evidence type="ECO:0000256" key="4">
    <source>
        <dbReference type="ARBA" id="ARBA00022777"/>
    </source>
</evidence>
<evidence type="ECO:0000313" key="6">
    <source>
        <dbReference type="EMBL" id="GHO47765.1"/>
    </source>
</evidence>
<gene>
    <name evidence="6" type="ORF">KSX_59280</name>
</gene>
<dbReference type="PANTHER" id="PTHR43547">
    <property type="entry name" value="TWO-COMPONENT HISTIDINE KINASE"/>
    <property type="match status" value="1"/>
</dbReference>
<reference evidence="6" key="1">
    <citation type="submission" date="2020-10" db="EMBL/GenBank/DDBJ databases">
        <title>Taxonomic study of unclassified bacteria belonging to the class Ktedonobacteria.</title>
        <authorList>
            <person name="Yabe S."/>
            <person name="Wang C.M."/>
            <person name="Zheng Y."/>
            <person name="Sakai Y."/>
            <person name="Cavaletti L."/>
            <person name="Monciardini P."/>
            <person name="Donadio S."/>
        </authorList>
    </citation>
    <scope>NUCLEOTIDE SEQUENCE</scope>
    <source>
        <strain evidence="6">SOSP1-1</strain>
    </source>
</reference>
<accession>A0A8J3MWM8</accession>
<evidence type="ECO:0000259" key="5">
    <source>
        <dbReference type="PROSITE" id="PS50109"/>
    </source>
</evidence>
<dbReference type="SUPFAM" id="SSF55874">
    <property type="entry name" value="ATPase domain of HSP90 chaperone/DNA topoisomerase II/histidine kinase"/>
    <property type="match status" value="1"/>
</dbReference>
<dbReference type="InterPro" id="IPR036097">
    <property type="entry name" value="HisK_dim/P_sf"/>
</dbReference>
<keyword evidence="4" id="KW-0418">Kinase</keyword>
<comment type="caution">
    <text evidence="6">The sequence shown here is derived from an EMBL/GenBank/DDBJ whole genome shotgun (WGS) entry which is preliminary data.</text>
</comment>
<keyword evidence="4" id="KW-0808">Transferase</keyword>
<dbReference type="InterPro" id="IPR035965">
    <property type="entry name" value="PAS-like_dom_sf"/>
</dbReference>
<feature type="domain" description="Histidine kinase" evidence="5">
    <location>
        <begin position="371"/>
        <end position="517"/>
    </location>
</feature>
<dbReference type="SMART" id="SM00388">
    <property type="entry name" value="HisKA"/>
    <property type="match status" value="1"/>
</dbReference>
<dbReference type="Gene3D" id="1.10.287.130">
    <property type="match status" value="1"/>
</dbReference>
<keyword evidence="3" id="KW-0597">Phosphoprotein</keyword>
<dbReference type="Proteomes" id="UP000612362">
    <property type="component" value="Unassembled WGS sequence"/>
</dbReference>
<dbReference type="Pfam" id="PF00512">
    <property type="entry name" value="HisKA"/>
    <property type="match status" value="1"/>
</dbReference>
<dbReference type="InterPro" id="IPR000014">
    <property type="entry name" value="PAS"/>
</dbReference>
<evidence type="ECO:0000256" key="2">
    <source>
        <dbReference type="ARBA" id="ARBA00012438"/>
    </source>
</evidence>
<dbReference type="GO" id="GO:0000155">
    <property type="term" value="F:phosphorelay sensor kinase activity"/>
    <property type="evidence" value="ECO:0007669"/>
    <property type="project" value="InterPro"/>
</dbReference>
<keyword evidence="7" id="KW-1185">Reference proteome</keyword>
<dbReference type="SUPFAM" id="SSF47384">
    <property type="entry name" value="Homodimeric domain of signal transducing histidine kinase"/>
    <property type="match status" value="1"/>
</dbReference>
<name>A0A8J3MWM8_9CHLR</name>
<dbReference type="CDD" id="cd00082">
    <property type="entry name" value="HisKA"/>
    <property type="match status" value="1"/>
</dbReference>
<proteinExistence type="predicted"/>
<dbReference type="PROSITE" id="PS50109">
    <property type="entry name" value="HIS_KIN"/>
    <property type="match status" value="1"/>
</dbReference>
<dbReference type="SMART" id="SM00065">
    <property type="entry name" value="GAF"/>
    <property type="match status" value="1"/>
</dbReference>
<dbReference type="RefSeq" id="WP_307811216.1">
    <property type="nucleotide sequence ID" value="NZ_BNJF01000003.1"/>
</dbReference>
<protein>
    <recommendedName>
        <fullName evidence="2">histidine kinase</fullName>
        <ecNumber evidence="2">2.7.13.3</ecNumber>
    </recommendedName>
</protein>
<dbReference type="EMBL" id="BNJF01000003">
    <property type="protein sequence ID" value="GHO47765.1"/>
    <property type="molecule type" value="Genomic_DNA"/>
</dbReference>
<dbReference type="Gene3D" id="3.30.450.40">
    <property type="match status" value="1"/>
</dbReference>
<dbReference type="InterPro" id="IPR036890">
    <property type="entry name" value="HATPase_C_sf"/>
</dbReference>
<sequence length="517" mass="57604">MLRGKHFPHARPLEEARQRLNQLEAIWESFPESLIVCNHNQAIVRINAAARKLFEVSSEAQCQGRDYQQFLTSYIRPDEQPPCASSEKWSMNLALAGTAGADLPEQTLLLHLPSERKVSVTVRTFPVSAQGRDTEETVSIFHWGDKISYLHRVHASMLDLLTAIAQIPEQMECVLPEETFLLSSPVLFVAQQVVDVIHSVLDCPRVKMLAHGHRTGRLYFVAGSGLTAEQERYWRDIGGNFHPSEVLDDAAYARLGAHQEVVLAYEQLHTIERLGKQLPFPASLYSVSHDTETILIVPLFLEHEWVGSLMVIKASSEGAYTPEEIALVKVVAAQTMLVIDGIHGFSAQEGQKNRALAQREVNRLVGEFLTLATHELRTPLTGIMGNLQLAQRRLETFKKQLASPFAQIQEPLTHAQQPLAAASQSTQLQQQMINDLIDDARIQTNTLTLSLIPEDLGALLREVVTNQQHAAPEHTIVLDVPPLEQGVPILADAGRIKHVLDTYLTNALTHAPQDSLW</sequence>
<dbReference type="EC" id="2.7.13.3" evidence="2"/>
<dbReference type="AlphaFoldDB" id="A0A8J3MWM8"/>
<dbReference type="InterPro" id="IPR005467">
    <property type="entry name" value="His_kinase_dom"/>
</dbReference>
<dbReference type="SUPFAM" id="SSF55785">
    <property type="entry name" value="PYP-like sensor domain (PAS domain)"/>
    <property type="match status" value="1"/>
</dbReference>
<dbReference type="InterPro" id="IPR003661">
    <property type="entry name" value="HisK_dim/P_dom"/>
</dbReference>
<dbReference type="InterPro" id="IPR003018">
    <property type="entry name" value="GAF"/>
</dbReference>
<comment type="catalytic activity">
    <reaction evidence="1">
        <text>ATP + protein L-histidine = ADP + protein N-phospho-L-histidine.</text>
        <dbReference type="EC" id="2.7.13.3"/>
    </reaction>
</comment>
<dbReference type="InterPro" id="IPR029016">
    <property type="entry name" value="GAF-like_dom_sf"/>
</dbReference>
<evidence type="ECO:0000256" key="3">
    <source>
        <dbReference type="ARBA" id="ARBA00022553"/>
    </source>
</evidence>
<dbReference type="Pfam" id="PF01590">
    <property type="entry name" value="GAF"/>
    <property type="match status" value="1"/>
</dbReference>
<evidence type="ECO:0000313" key="7">
    <source>
        <dbReference type="Proteomes" id="UP000612362"/>
    </source>
</evidence>